<reference evidence="3" key="1">
    <citation type="submission" date="2016-04" db="UniProtKB">
        <authorList>
            <consortium name="WormBaseParasite"/>
        </authorList>
    </citation>
    <scope>IDENTIFICATION</scope>
</reference>
<evidence type="ECO:0000256" key="1">
    <source>
        <dbReference type="SAM" id="MobiDB-lite"/>
    </source>
</evidence>
<keyword evidence="2" id="KW-1185">Reference proteome</keyword>
<sequence>MVGCLFGTSTLPTLQFCCPPARKFQLSQPIHFAITISISQPIILTVSLLTADFHPHRLIISPSNQTYRFVQSTTHKFENLCIEDPDLSSDTKTGSTISGMENDDGLKSDEHKQNDSCRIMLEAATSSASTVLVSDTIYAYNDILRVEDISLHSVESLKERLWVLMNKSELTSAEITVRYTEKYSRQAVDVQNHGKLIIFTLPSIESDSDAPNLDSIDHITIQIKNDDEIAEYQVDVLKSSTQPSKSNDDAAIEKSGNSDNTVNNYELHLRSLYTFASEGDPLALLASMASLLSVPDVDGCK</sequence>
<evidence type="ECO:0000313" key="2">
    <source>
        <dbReference type="Proteomes" id="UP000046393"/>
    </source>
</evidence>
<organism evidence="2 3">
    <name type="scientific">Syphacia muris</name>
    <dbReference type="NCBI Taxonomy" id="451379"/>
    <lineage>
        <taxon>Eukaryota</taxon>
        <taxon>Metazoa</taxon>
        <taxon>Ecdysozoa</taxon>
        <taxon>Nematoda</taxon>
        <taxon>Chromadorea</taxon>
        <taxon>Rhabditida</taxon>
        <taxon>Spirurina</taxon>
        <taxon>Oxyuridomorpha</taxon>
        <taxon>Oxyuroidea</taxon>
        <taxon>Oxyuridae</taxon>
        <taxon>Syphacia</taxon>
    </lineage>
</organism>
<accession>A0A158R3Y2</accession>
<dbReference type="WBParaSite" id="SMUV_0000074701-mRNA-1">
    <property type="protein sequence ID" value="SMUV_0000074701-mRNA-1"/>
    <property type="gene ID" value="SMUV_0000074701"/>
</dbReference>
<feature type="region of interest" description="Disordered" evidence="1">
    <location>
        <begin position="89"/>
        <end position="111"/>
    </location>
</feature>
<evidence type="ECO:0000313" key="3">
    <source>
        <dbReference type="WBParaSite" id="SMUV_0000074701-mRNA-1"/>
    </source>
</evidence>
<protein>
    <submittedName>
        <fullName evidence="3">Ubiquitin-like domain-containing protein</fullName>
    </submittedName>
</protein>
<dbReference type="Proteomes" id="UP000046393">
    <property type="component" value="Unplaced"/>
</dbReference>
<name>A0A158R3Y2_9BILA</name>
<dbReference type="AlphaFoldDB" id="A0A158R3Y2"/>
<proteinExistence type="predicted"/>
<feature type="compositionally biased region" description="Polar residues" evidence="1">
    <location>
        <begin position="89"/>
        <end position="99"/>
    </location>
</feature>